<dbReference type="PANTHER" id="PTHR44200:SF1">
    <property type="entry name" value="DNAJ HOMOLOG SUBFAMILY C MEMBER 7"/>
    <property type="match status" value="1"/>
</dbReference>
<feature type="region of interest" description="Disordered" evidence="1">
    <location>
        <begin position="1108"/>
        <end position="1162"/>
    </location>
</feature>
<dbReference type="InterPro" id="IPR052758">
    <property type="entry name" value="SRC_co-chaperone"/>
</dbReference>
<feature type="compositionally biased region" description="Polar residues" evidence="1">
    <location>
        <begin position="365"/>
        <end position="377"/>
    </location>
</feature>
<dbReference type="InterPro" id="IPR011990">
    <property type="entry name" value="TPR-like_helical_dom_sf"/>
</dbReference>
<evidence type="ECO:0000259" key="2">
    <source>
        <dbReference type="PROSITE" id="PS50076"/>
    </source>
</evidence>
<feature type="compositionally biased region" description="Basic and acidic residues" evidence="1">
    <location>
        <begin position="270"/>
        <end position="285"/>
    </location>
</feature>
<dbReference type="InterPro" id="IPR001623">
    <property type="entry name" value="DnaJ_domain"/>
</dbReference>
<feature type="region of interest" description="Disordered" evidence="1">
    <location>
        <begin position="1"/>
        <end position="20"/>
    </location>
</feature>
<feature type="region of interest" description="Disordered" evidence="1">
    <location>
        <begin position="1072"/>
        <end position="1096"/>
    </location>
</feature>
<sequence>MTMHSFGHTSGPPSSRDDEMTDLQSLLDRIQLEGNRNDQSAVDEVAENLRVRLNIRVEDEHIFHALAAQLLNVDIGKDNDPAVQSRMSSDMRKESQRPDLTAAELQTTWSTETTSTATSSSSSERRDSPTVAMEAPSSDSGNSKESIDRGRSPREGSSFTAQQSNGARVHQRASSPAFHGIFSGGEKEASSQSPANTQTQSRSNSGTNRGRSGSNLKPPMSPYPSPHNDSFGSSLPATPFTQAHPGQHQSPAAGSSRSFTESMPGQTNEPVEREPEASRPKEARGRSRSPYRFCTRSKDTPPKTRSQSVPRSVSPFRRGFSPSRFFGSSKKEEMKVDTSIDLAAGAGQSVNETQSKEVEIPKSSPLKTPLSQMTSLGSDFMTGKGKQRRKLDEPTATAAVSTAASAEVAEGVAAEATSASFGPPPVAGFSLGTKPSRERNGGRKKPSSRKVVTPVPNNASIPTEPVPSPMDTDKQFDGDATEQQQTAEFGINNITKEGSSGFSVGIVDPAQKSNRKGKGKVVRGQSKRKSDKPQNGPADTAPQTTRDQSTIAMEVGHIKTLRDNARTSFEKSDYRASISWNTKAITAYSTLAPGRLPRDCLAVLLADRAEAYLMIKAVDASVFDCKTALAHVTPAQSASPLMSTDSGPVLQARLHILFAKGLLLAGNAHGADQQYDLGIAMSEHALSVSSRYQCLEDVGKVKATLARIQADGALGKSDVSQFKQLSEKLASYNLPSLQASRPCFEERRQFVDALGTITTALLLAPCNLELHERKVALLASLRRWREVASHCERLAVVALSLEDISERDIRFRNSLKNLPGVKELSAFFFGDPNQQDFKIKDYESAEKKLNARATGEAVLRLPRTLIRNYLRSLRLEERYPAEQKAIKSLEVYIGSTAGSPQYRRLLNEFSWLTTESQKLARTKECRDRGDELFNNQDHTLAAAQYARCLKIDAEGERDGGDSGGGRLHAVLHCNRAACFMALNNFEEAVQECTAALRVHNRYMKAILRRARCHARLNRLEEAVADCERYLELVNEAKSSPNSCAAFISPCLFDGPRRVSQDDINQVQHELAENKKKLQRKENAAREEASYRGERQRFHDAYADAHRRRENWYNQQGPSGSRRWDSFNRENGTKRSPRQKNPRQPQSNAGSTRGASHVGGLNAISTEGTHYSTLQIPFGATQADIKKAYRQMALKSHPDKGGDADVFLMVNAAYQCLNSPSARRTYDESIRWSRR</sequence>
<feature type="compositionally biased region" description="Low complexity" evidence="1">
    <location>
        <begin position="201"/>
        <end position="215"/>
    </location>
</feature>
<dbReference type="OrthoDB" id="765884at2759"/>
<evidence type="ECO:0000313" key="4">
    <source>
        <dbReference type="Proteomes" id="UP001153069"/>
    </source>
</evidence>
<dbReference type="SUPFAM" id="SSF46565">
    <property type="entry name" value="Chaperone J-domain"/>
    <property type="match status" value="1"/>
</dbReference>
<dbReference type="EMBL" id="CAICTM010002558">
    <property type="protein sequence ID" value="CAB9529616.1"/>
    <property type="molecule type" value="Genomic_DNA"/>
</dbReference>
<feature type="compositionally biased region" description="Basic and acidic residues" evidence="1">
    <location>
        <begin position="1121"/>
        <end position="1132"/>
    </location>
</feature>
<dbReference type="CDD" id="cd06257">
    <property type="entry name" value="DnaJ"/>
    <property type="match status" value="1"/>
</dbReference>
<dbReference type="Proteomes" id="UP001153069">
    <property type="component" value="Unassembled WGS sequence"/>
</dbReference>
<accession>A0A9N8HXP0</accession>
<dbReference type="PROSITE" id="PS50076">
    <property type="entry name" value="DNAJ_2"/>
    <property type="match status" value="1"/>
</dbReference>
<feature type="compositionally biased region" description="Polar residues" evidence="1">
    <location>
        <begin position="1141"/>
        <end position="1153"/>
    </location>
</feature>
<dbReference type="InterPro" id="IPR036869">
    <property type="entry name" value="J_dom_sf"/>
</dbReference>
<dbReference type="Pfam" id="PF00226">
    <property type="entry name" value="DnaJ"/>
    <property type="match status" value="1"/>
</dbReference>
<feature type="region of interest" description="Disordered" evidence="1">
    <location>
        <begin position="81"/>
        <end position="549"/>
    </location>
</feature>
<dbReference type="SUPFAM" id="SSF48452">
    <property type="entry name" value="TPR-like"/>
    <property type="match status" value="2"/>
</dbReference>
<gene>
    <name evidence="3" type="ORF">SEMRO_2560_G331290.1</name>
</gene>
<keyword evidence="4" id="KW-1185">Reference proteome</keyword>
<feature type="compositionally biased region" description="Polar residues" evidence="1">
    <location>
        <begin position="481"/>
        <end position="502"/>
    </location>
</feature>
<feature type="compositionally biased region" description="Low complexity" evidence="1">
    <location>
        <begin position="395"/>
        <end position="420"/>
    </location>
</feature>
<feature type="compositionally biased region" description="Polar residues" evidence="1">
    <location>
        <begin position="227"/>
        <end position="241"/>
    </location>
</feature>
<proteinExistence type="predicted"/>
<feature type="compositionally biased region" description="Basic and acidic residues" evidence="1">
    <location>
        <begin position="145"/>
        <end position="154"/>
    </location>
</feature>
<feature type="compositionally biased region" description="Polar residues" evidence="1">
    <location>
        <begin position="155"/>
        <end position="166"/>
    </location>
</feature>
<feature type="compositionally biased region" description="Low complexity" evidence="1">
    <location>
        <begin position="107"/>
        <end position="122"/>
    </location>
</feature>
<name>A0A9N8HXP0_9STRA</name>
<dbReference type="Gene3D" id="1.25.40.10">
    <property type="entry name" value="Tetratricopeptide repeat domain"/>
    <property type="match status" value="2"/>
</dbReference>
<feature type="compositionally biased region" description="Polar residues" evidence="1">
    <location>
        <begin position="190"/>
        <end position="200"/>
    </location>
</feature>
<reference evidence="3" key="1">
    <citation type="submission" date="2020-06" db="EMBL/GenBank/DDBJ databases">
        <authorList>
            <consortium name="Plant Systems Biology data submission"/>
        </authorList>
    </citation>
    <scope>NUCLEOTIDE SEQUENCE</scope>
    <source>
        <strain evidence="3">D6</strain>
    </source>
</reference>
<feature type="compositionally biased region" description="Low complexity" evidence="1">
    <location>
        <begin position="310"/>
        <end position="328"/>
    </location>
</feature>
<feature type="compositionally biased region" description="Basic residues" evidence="1">
    <location>
        <begin position="513"/>
        <end position="530"/>
    </location>
</feature>
<feature type="compositionally biased region" description="Basic and acidic residues" evidence="1">
    <location>
        <begin position="329"/>
        <end position="338"/>
    </location>
</feature>
<feature type="domain" description="J" evidence="2">
    <location>
        <begin position="1168"/>
        <end position="1229"/>
    </location>
</feature>
<dbReference type="AlphaFoldDB" id="A0A9N8HXP0"/>
<dbReference type="PRINTS" id="PR00625">
    <property type="entry name" value="JDOMAIN"/>
</dbReference>
<evidence type="ECO:0000313" key="3">
    <source>
        <dbReference type="EMBL" id="CAB9529616.1"/>
    </source>
</evidence>
<dbReference type="InterPro" id="IPR019734">
    <property type="entry name" value="TPR_rpt"/>
</dbReference>
<dbReference type="PANTHER" id="PTHR44200">
    <property type="entry name" value="DNAJ HOMOLOG SUBFAMILY C MEMBER 7"/>
    <property type="match status" value="1"/>
</dbReference>
<feature type="compositionally biased region" description="Polar residues" evidence="1">
    <location>
        <begin position="247"/>
        <end position="269"/>
    </location>
</feature>
<dbReference type="SMART" id="SM00028">
    <property type="entry name" value="TPR"/>
    <property type="match status" value="5"/>
</dbReference>
<dbReference type="Gene3D" id="1.10.287.110">
    <property type="entry name" value="DnaJ domain"/>
    <property type="match status" value="1"/>
</dbReference>
<dbReference type="SMART" id="SM00271">
    <property type="entry name" value="DnaJ"/>
    <property type="match status" value="1"/>
</dbReference>
<protein>
    <submittedName>
        <fullName evidence="3">Translocation protein SEC63 homolog</fullName>
    </submittedName>
</protein>
<evidence type="ECO:0000256" key="1">
    <source>
        <dbReference type="SAM" id="MobiDB-lite"/>
    </source>
</evidence>
<organism evidence="3 4">
    <name type="scientific">Seminavis robusta</name>
    <dbReference type="NCBI Taxonomy" id="568900"/>
    <lineage>
        <taxon>Eukaryota</taxon>
        <taxon>Sar</taxon>
        <taxon>Stramenopiles</taxon>
        <taxon>Ochrophyta</taxon>
        <taxon>Bacillariophyta</taxon>
        <taxon>Bacillariophyceae</taxon>
        <taxon>Bacillariophycidae</taxon>
        <taxon>Naviculales</taxon>
        <taxon>Naviculaceae</taxon>
        <taxon>Seminavis</taxon>
    </lineage>
</organism>
<comment type="caution">
    <text evidence="3">The sequence shown here is derived from an EMBL/GenBank/DDBJ whole genome shotgun (WGS) entry which is preliminary data.</text>
</comment>